<keyword evidence="3" id="KW-1185">Reference proteome</keyword>
<dbReference type="EMBL" id="BRXY01000581">
    <property type="protein sequence ID" value="GMI01557.1"/>
    <property type="molecule type" value="Genomic_DNA"/>
</dbReference>
<dbReference type="Proteomes" id="UP001165085">
    <property type="component" value="Unassembled WGS sequence"/>
</dbReference>
<feature type="compositionally biased region" description="Polar residues" evidence="1">
    <location>
        <begin position="10"/>
        <end position="30"/>
    </location>
</feature>
<protein>
    <submittedName>
        <fullName evidence="2">Uncharacterized protein</fullName>
    </submittedName>
</protein>
<dbReference type="AlphaFoldDB" id="A0A9W7C422"/>
<dbReference type="OrthoDB" id="10521121at2759"/>
<evidence type="ECO:0000313" key="3">
    <source>
        <dbReference type="Proteomes" id="UP001165085"/>
    </source>
</evidence>
<evidence type="ECO:0000256" key="1">
    <source>
        <dbReference type="SAM" id="MobiDB-lite"/>
    </source>
</evidence>
<feature type="compositionally biased region" description="Polar residues" evidence="1">
    <location>
        <begin position="53"/>
        <end position="68"/>
    </location>
</feature>
<organism evidence="2 3">
    <name type="scientific">Triparma strigata</name>
    <dbReference type="NCBI Taxonomy" id="1606541"/>
    <lineage>
        <taxon>Eukaryota</taxon>
        <taxon>Sar</taxon>
        <taxon>Stramenopiles</taxon>
        <taxon>Ochrophyta</taxon>
        <taxon>Bolidophyceae</taxon>
        <taxon>Parmales</taxon>
        <taxon>Triparmaceae</taxon>
        <taxon>Triparma</taxon>
    </lineage>
</organism>
<proteinExistence type="predicted"/>
<accession>A0A9W7C422</accession>
<gene>
    <name evidence="2" type="ORF">TrST_g13478</name>
</gene>
<feature type="region of interest" description="Disordered" evidence="1">
    <location>
        <begin position="1"/>
        <end position="68"/>
    </location>
</feature>
<name>A0A9W7C422_9STRA</name>
<evidence type="ECO:0000313" key="2">
    <source>
        <dbReference type="EMBL" id="GMI01557.1"/>
    </source>
</evidence>
<comment type="caution">
    <text evidence="2">The sequence shown here is derived from an EMBL/GenBank/DDBJ whole genome shotgun (WGS) entry which is preliminary data.</text>
</comment>
<sequence length="190" mass="20553">MLSNIFDENVGSTSKMTPSHNRSRSLNAGLSSVKGKVFSTPGVAGTPRRFGANLTNTPGNNKSNGKNVFGTNNQKSKVLFNIAPDIPTTTPLKQSTKKSVTFQSHTPVPFKSTCNVEISSRVYKSPPPSIPVEVTKEILEIQGLKKDFFTGAPQLPQMESFGVVDYGFGDVEGEEFDVEGFGEMDICDDL</sequence>
<reference evidence="3" key="1">
    <citation type="journal article" date="2023" name="Commun. Biol.">
        <title>Genome analysis of Parmales, the sister group of diatoms, reveals the evolutionary specialization of diatoms from phago-mixotrophs to photoautotrophs.</title>
        <authorList>
            <person name="Ban H."/>
            <person name="Sato S."/>
            <person name="Yoshikawa S."/>
            <person name="Yamada K."/>
            <person name="Nakamura Y."/>
            <person name="Ichinomiya M."/>
            <person name="Sato N."/>
            <person name="Blanc-Mathieu R."/>
            <person name="Endo H."/>
            <person name="Kuwata A."/>
            <person name="Ogata H."/>
        </authorList>
    </citation>
    <scope>NUCLEOTIDE SEQUENCE [LARGE SCALE GENOMIC DNA]</scope>
    <source>
        <strain evidence="3">NIES 3701</strain>
    </source>
</reference>